<dbReference type="InterPro" id="IPR014153">
    <property type="entry name" value="Ds_break_AddB"/>
</dbReference>
<dbReference type="SUPFAM" id="SSF52540">
    <property type="entry name" value="P-loop containing nucleoside triphosphate hydrolases"/>
    <property type="match status" value="1"/>
</dbReference>
<reference evidence="2" key="1">
    <citation type="submission" date="2018-06" db="EMBL/GenBank/DDBJ databases">
        <authorList>
            <person name="Zhirakovskaya E."/>
        </authorList>
    </citation>
    <scope>NUCLEOTIDE SEQUENCE</scope>
</reference>
<evidence type="ECO:0000313" key="2">
    <source>
        <dbReference type="EMBL" id="VAW02161.1"/>
    </source>
</evidence>
<dbReference type="InterPro" id="IPR027417">
    <property type="entry name" value="P-loop_NTPase"/>
</dbReference>
<proteinExistence type="predicted"/>
<dbReference type="InterPro" id="IPR011604">
    <property type="entry name" value="PDDEXK-like_dom_sf"/>
</dbReference>
<dbReference type="Gene3D" id="3.90.320.10">
    <property type="match status" value="1"/>
</dbReference>
<dbReference type="NCBIfam" id="TIGR02786">
    <property type="entry name" value="addB_alphas"/>
    <property type="match status" value="1"/>
</dbReference>
<dbReference type="Pfam" id="PF12705">
    <property type="entry name" value="PDDEXK_1"/>
    <property type="match status" value="1"/>
</dbReference>
<organism evidence="2">
    <name type="scientific">hydrothermal vent metagenome</name>
    <dbReference type="NCBI Taxonomy" id="652676"/>
    <lineage>
        <taxon>unclassified sequences</taxon>
        <taxon>metagenomes</taxon>
        <taxon>ecological metagenomes</taxon>
    </lineage>
</organism>
<name>A0A3B0S7P4_9ZZZZ</name>
<evidence type="ECO:0000259" key="1">
    <source>
        <dbReference type="Pfam" id="PF12705"/>
    </source>
</evidence>
<dbReference type="InterPro" id="IPR038726">
    <property type="entry name" value="PDDEXK_AddAB-type"/>
</dbReference>
<accession>A0A3B0S7P4</accession>
<dbReference type="AlphaFoldDB" id="A0A3B0S7P4"/>
<dbReference type="EMBL" id="UOEC01000195">
    <property type="protein sequence ID" value="VAW02161.1"/>
    <property type="molecule type" value="Genomic_DNA"/>
</dbReference>
<protein>
    <submittedName>
        <fullName evidence="2">FIG041266: ATP-dependent nuclease subunit B</fullName>
    </submittedName>
</protein>
<feature type="domain" description="PD-(D/E)XK endonuclease-like" evidence="1">
    <location>
        <begin position="756"/>
        <end position="955"/>
    </location>
</feature>
<sequence length="1027" mass="114220">MNAETTVNKNVFYIPAGVPFLNSLARAILSGKLPVPGGPQPQHTDLARWTILLPTRRATRALMQAFMDEGKGTAQLLPRIQPLGDVDEGELALSTFFPGSAPGSLPDAISGLEQQFVLFELIHIWARQHADNPLAKMLDNSAAHAFDLARSLATLVESFEISNVDIKIIETLFDGEFAQHRQQILAFLDIVRKQLPEKMSVMGKIGISERRNLLMQAQTEFLASRKAPGPVIAAGSTGSIPATAQLLSCIASMENGAVVLPGLDRSLDEDSWNCLPEHHPQFGMRELLGKMSIARDDIAILPGALESPGGQAKNWLASELMRPADTTDQWREAVTKSRQTLLDATGDITVLDAEDLREQSLAIALIMRHGLEEKQTIALVTPDRQLARNVKTELSRWNIEIDDSAGEPLKYSPHATFLLLLLEAGSSRFSPLALKSLLFHPLSCFATDKEHRDDLFTKFEIGLLRSEFTYDGLQGLHQLSEKLTSFSVENPYAHPAFKHLTENDWQAILQLSEQLLGTLEPLSGFAEQNLRLPLSELITRHLQVAEAACHSEHNPNVLWQGDAGEKLSEIFSALQAAAHLAPTMTGQEYTMLIEQQLSQTVVRPRLVQQGRLAIYGLLEARLISTDVVILGGLNETVWPPIAEVDPWLTRPQLRNAGLTIPERKVGLSAHDFAQGFCARQVYLTYSKKLNNAPAVPSRWILRLNALLTAAGVKDACNNDPQYPWLEWARQLDRPQSFQPTRRPSPKPPIDLRPVNFSVSGIETLLKNPYAFFADKILKLKPLDPLTQQAGAADRGNIVHAGLHHFIQTYHDHLPEHASKLLLADFERIAREKISDATLRAFWQPQFVRMAEWFIDQEVLLRRNQKNSFLETSGQYSFKISDTSYLLTARADRLDLLDDQTVRIIDYKTGTLPNTKEGTKDFSPQLLLEAVICSQGGFKKIPRASVSSLVYIKLSGGVPAGSVVSAKGDIGLMAENADKGMKLLLSTYRVATQPYRANAEPAREDVEYDYDYLSRWREWAHLPDSEDA</sequence>
<gene>
    <name evidence="2" type="ORF">MNBD_ALPHA08-1155</name>
</gene>